<evidence type="ECO:0000313" key="3">
    <source>
        <dbReference type="Proteomes" id="UP000541583"/>
    </source>
</evidence>
<comment type="caution">
    <text evidence="2">The sequence shown here is derived from an EMBL/GenBank/DDBJ whole genome shotgun (WGS) entry which is preliminary data.</text>
</comment>
<keyword evidence="3" id="KW-1185">Reference proteome</keyword>
<dbReference type="RefSeq" id="WP_217696234.1">
    <property type="nucleotide sequence ID" value="NZ_FTMG01000004.1"/>
</dbReference>
<dbReference type="InterPro" id="IPR025295">
    <property type="entry name" value="eCIS_core_dom"/>
</dbReference>
<sequence length="351" mass="39003">MNQYLNKPADNQGKKTTCSNQIFFQAKLTVNQPGDIYEQEADTMADHVMRMTMPDHNGNAFFKPATDAIQRKCQHCEDEEKLHRKESSGGEVQGGYQLDNYVGSLGSSGQAMPESSRQFFEPRFGRDFSTVRIHTGSEAERSAQSINALAYTAGNNIVFNAGQYLPESNSGKRLMAHELTHVVQQGKGAEVKTFPWVPVAAGAAVLGAAYLYWKYNCMKPCEPAMYTATFGNSARTGGFRLWYYNQTHTDVPSNVWDAYGHCFAGCCAKKRCGGTAAYLAGRSREYYREYIDSQPHDSYTQDVNNQELGRDLANDENVDCTTACQNEALPGGRLDVSAPRATFWNPTRGDF</sequence>
<dbReference type="Pfam" id="PF13699">
    <property type="entry name" value="eCIS_core"/>
    <property type="match status" value="1"/>
</dbReference>
<gene>
    <name evidence="2" type="ORF">HDF23_002244</name>
</gene>
<dbReference type="Proteomes" id="UP000541583">
    <property type="component" value="Unassembled WGS sequence"/>
</dbReference>
<evidence type="ECO:0000259" key="1">
    <source>
        <dbReference type="Pfam" id="PF13699"/>
    </source>
</evidence>
<accession>A0ABR6PIA1</accession>
<proteinExistence type="predicted"/>
<feature type="domain" description="eCIS core" evidence="1">
    <location>
        <begin position="112"/>
        <end position="188"/>
    </location>
</feature>
<protein>
    <recommendedName>
        <fullName evidence="1">eCIS core domain-containing protein</fullName>
    </recommendedName>
</protein>
<organism evidence="2 3">
    <name type="scientific">Mucilaginibacter lappiensis</name>
    <dbReference type="NCBI Taxonomy" id="354630"/>
    <lineage>
        <taxon>Bacteria</taxon>
        <taxon>Pseudomonadati</taxon>
        <taxon>Bacteroidota</taxon>
        <taxon>Sphingobacteriia</taxon>
        <taxon>Sphingobacteriales</taxon>
        <taxon>Sphingobacteriaceae</taxon>
        <taxon>Mucilaginibacter</taxon>
    </lineage>
</organism>
<dbReference type="EMBL" id="JACHCB010000004">
    <property type="protein sequence ID" value="MBB6109497.1"/>
    <property type="molecule type" value="Genomic_DNA"/>
</dbReference>
<name>A0ABR6PIA1_9SPHI</name>
<evidence type="ECO:0000313" key="2">
    <source>
        <dbReference type="EMBL" id="MBB6109497.1"/>
    </source>
</evidence>
<reference evidence="2 3" key="1">
    <citation type="submission" date="2020-08" db="EMBL/GenBank/DDBJ databases">
        <title>Genomic Encyclopedia of Type Strains, Phase IV (KMG-V): Genome sequencing to study the core and pangenomes of soil and plant-associated prokaryotes.</title>
        <authorList>
            <person name="Whitman W."/>
        </authorList>
    </citation>
    <scope>NUCLEOTIDE SEQUENCE [LARGE SCALE GENOMIC DNA]</scope>
    <source>
        <strain evidence="2 3">ANJLi2</strain>
    </source>
</reference>